<dbReference type="PANTHER" id="PTHR43747">
    <property type="entry name" value="FAD-BINDING PROTEIN"/>
    <property type="match status" value="1"/>
</dbReference>
<reference evidence="1 2" key="1">
    <citation type="submission" date="2017-11" db="EMBL/GenBank/DDBJ databases">
        <title>Draft Genome Sequence of Methylobacter psychrotolerans Sph1T, an Obligate Methanotroph from Low-Temperature Environments.</title>
        <authorList>
            <person name="Oshkin I.Y."/>
            <person name="Miroshnikov K."/>
            <person name="Belova S.E."/>
            <person name="Korzhenkov A."/>
            <person name="Toshchakov S.V."/>
            <person name="Dedysh S.N."/>
        </authorList>
    </citation>
    <scope>NUCLEOTIDE SEQUENCE [LARGE SCALE GENOMIC DNA]</scope>
    <source>
        <strain evidence="1 2">Sph1</strain>
    </source>
</reference>
<dbReference type="GO" id="GO:0004497">
    <property type="term" value="F:monooxygenase activity"/>
    <property type="evidence" value="ECO:0007669"/>
    <property type="project" value="InterPro"/>
</dbReference>
<dbReference type="AlphaFoldDB" id="A0A2S5CI05"/>
<evidence type="ECO:0000313" key="1">
    <source>
        <dbReference type="EMBL" id="POZ50435.1"/>
    </source>
</evidence>
<dbReference type="InterPro" id="IPR050816">
    <property type="entry name" value="Flavin-dep_Halogenase_NPB"/>
</dbReference>
<dbReference type="PANTHER" id="PTHR43747:SF1">
    <property type="entry name" value="SLR1998 PROTEIN"/>
    <property type="match status" value="1"/>
</dbReference>
<dbReference type="InterPro" id="IPR006905">
    <property type="entry name" value="Flavin_halogenase"/>
</dbReference>
<dbReference type="EMBL" id="PGFZ01000011">
    <property type="protein sequence ID" value="POZ50435.1"/>
    <property type="molecule type" value="Genomic_DNA"/>
</dbReference>
<protein>
    <submittedName>
        <fullName evidence="1">Tryptophan halogenase</fullName>
    </submittedName>
</protein>
<sequence length="364" mass="40156">MTQPTLFDVFIVGAGPAGCAVALSLAQTVPGLRVAIADPGRSTPFRIGESVPPLIKPFLDQLGVGAAFLQDNHCPSFRTVSAWGSPELVSNEFFLNVHNTGWRLDRARFDQTLLNAARQQGAQRLPAQLHTLSHHAPYWHIGCGDAGDYRATYLIDASGRTALPSRLAGLKPINHDRLVASAVFFGQTDPDLPNADAVLTEACPDGWWYTAALPEGRRVVALMTDADLTRRLKAKQLAAWQQQLAQTRHVQPLIGNARPLAPPQLWPANSRYLHGPARPDLLAVGDALSCFDPLSSQGIIKALRSGLFAAYALTDYIRRQDSSGFTRYQALMQREFAAYQTTLSDYHRQEQRWPDAPFWQRRLG</sequence>
<dbReference type="RefSeq" id="WP_103975417.1">
    <property type="nucleotide sequence ID" value="NZ_PGFZ01000011.1"/>
</dbReference>
<dbReference type="SUPFAM" id="SSF51905">
    <property type="entry name" value="FAD/NAD(P)-binding domain"/>
    <property type="match status" value="1"/>
</dbReference>
<dbReference type="Pfam" id="PF05834">
    <property type="entry name" value="Lycopene_cycl"/>
    <property type="match status" value="1"/>
</dbReference>
<proteinExistence type="predicted"/>
<accession>A0A2S5CI05</accession>
<dbReference type="Gene3D" id="3.30.9.100">
    <property type="match status" value="1"/>
</dbReference>
<organism evidence="1 2">
    <name type="scientific">Methylovulum psychrotolerans</name>
    <dbReference type="NCBI Taxonomy" id="1704499"/>
    <lineage>
        <taxon>Bacteria</taxon>
        <taxon>Pseudomonadati</taxon>
        <taxon>Pseudomonadota</taxon>
        <taxon>Gammaproteobacteria</taxon>
        <taxon>Methylococcales</taxon>
        <taxon>Methylococcaceae</taxon>
        <taxon>Methylovulum</taxon>
    </lineage>
</organism>
<evidence type="ECO:0000313" key="2">
    <source>
        <dbReference type="Proteomes" id="UP000237423"/>
    </source>
</evidence>
<gene>
    <name evidence="1" type="ORF">AADEFJLK_03848</name>
</gene>
<dbReference type="PRINTS" id="PR00420">
    <property type="entry name" value="RNGMNOXGNASE"/>
</dbReference>
<name>A0A2S5CI05_9GAMM</name>
<dbReference type="InterPro" id="IPR036188">
    <property type="entry name" value="FAD/NAD-bd_sf"/>
</dbReference>
<comment type="caution">
    <text evidence="1">The sequence shown here is derived from an EMBL/GenBank/DDBJ whole genome shotgun (WGS) entry which is preliminary data.</text>
</comment>
<dbReference type="Pfam" id="PF04820">
    <property type="entry name" value="Trp_halogenase"/>
    <property type="match status" value="1"/>
</dbReference>
<dbReference type="Proteomes" id="UP000237423">
    <property type="component" value="Unassembled WGS sequence"/>
</dbReference>
<dbReference type="Gene3D" id="3.50.50.60">
    <property type="entry name" value="FAD/NAD(P)-binding domain"/>
    <property type="match status" value="1"/>
</dbReference>